<dbReference type="InterPro" id="IPR026444">
    <property type="entry name" value="Secre_tail"/>
</dbReference>
<keyword evidence="4" id="KW-1185">Reference proteome</keyword>
<reference evidence="3 4" key="1">
    <citation type="submission" date="2020-08" db="EMBL/GenBank/DDBJ databases">
        <title>Genomic Encyclopedia of Type Strains, Phase IV (KMG-IV): sequencing the most valuable type-strain genomes for metagenomic binning, comparative biology and taxonomic classification.</title>
        <authorList>
            <person name="Goeker M."/>
        </authorList>
    </citation>
    <scope>NUCLEOTIDE SEQUENCE [LARGE SCALE GENOMIC DNA]</scope>
    <source>
        <strain evidence="3 4">DSM 105074</strain>
    </source>
</reference>
<organism evidence="3 4">
    <name type="scientific">Rhabdobacter roseus</name>
    <dbReference type="NCBI Taxonomy" id="1655419"/>
    <lineage>
        <taxon>Bacteria</taxon>
        <taxon>Pseudomonadati</taxon>
        <taxon>Bacteroidota</taxon>
        <taxon>Cytophagia</taxon>
        <taxon>Cytophagales</taxon>
        <taxon>Cytophagaceae</taxon>
        <taxon>Rhabdobacter</taxon>
    </lineage>
</organism>
<protein>
    <recommendedName>
        <fullName evidence="2">Secretion system C-terminal sorting domain-containing protein</fullName>
    </recommendedName>
</protein>
<gene>
    <name evidence="3" type="ORF">HNQ92_004131</name>
</gene>
<comment type="caution">
    <text evidence="3">The sequence shown here is derived from an EMBL/GenBank/DDBJ whole genome shotgun (WGS) entry which is preliminary data.</text>
</comment>
<dbReference type="AlphaFoldDB" id="A0A840TQ74"/>
<dbReference type="EMBL" id="JACHGF010000007">
    <property type="protein sequence ID" value="MBB5285971.1"/>
    <property type="molecule type" value="Genomic_DNA"/>
</dbReference>
<evidence type="ECO:0000259" key="2">
    <source>
        <dbReference type="Pfam" id="PF18962"/>
    </source>
</evidence>
<evidence type="ECO:0000256" key="1">
    <source>
        <dbReference type="SAM" id="SignalP"/>
    </source>
</evidence>
<sequence>MKTLIISQFRRFALVALLSLPFAVQAENHFFNPEKPKSFEMALYRISNTSKVSLALVRHVEEPMTIRLVDERGKVLYRETLSKKQQQYKRNFNLKDVENGTYYFEFKSGEETFRKRLELSTPTQQLIAIK</sequence>
<feature type="chain" id="PRO_5032524757" description="Secretion system C-terminal sorting domain-containing protein" evidence="1">
    <location>
        <begin position="27"/>
        <end position="130"/>
    </location>
</feature>
<accession>A0A840TQ74</accession>
<evidence type="ECO:0000313" key="3">
    <source>
        <dbReference type="EMBL" id="MBB5285971.1"/>
    </source>
</evidence>
<feature type="domain" description="Secretion system C-terminal sorting" evidence="2">
    <location>
        <begin position="58"/>
        <end position="115"/>
    </location>
</feature>
<proteinExistence type="predicted"/>
<evidence type="ECO:0000313" key="4">
    <source>
        <dbReference type="Proteomes" id="UP000557307"/>
    </source>
</evidence>
<dbReference type="RefSeq" id="WP_184176633.1">
    <property type="nucleotide sequence ID" value="NZ_JACHGF010000007.1"/>
</dbReference>
<keyword evidence="1" id="KW-0732">Signal</keyword>
<dbReference type="Proteomes" id="UP000557307">
    <property type="component" value="Unassembled WGS sequence"/>
</dbReference>
<feature type="signal peptide" evidence="1">
    <location>
        <begin position="1"/>
        <end position="26"/>
    </location>
</feature>
<name>A0A840TQ74_9BACT</name>
<dbReference type="Pfam" id="PF18962">
    <property type="entry name" value="Por_Secre_tail"/>
    <property type="match status" value="1"/>
</dbReference>